<reference evidence="4" key="1">
    <citation type="submission" date="2018-05" db="EMBL/GenBank/DDBJ databases">
        <authorList>
            <person name="Lanie J.A."/>
            <person name="Ng W.-L."/>
            <person name="Kazmierczak K.M."/>
            <person name="Andrzejewski T.M."/>
            <person name="Davidsen T.M."/>
            <person name="Wayne K.J."/>
            <person name="Tettelin H."/>
            <person name="Glass J.I."/>
            <person name="Rusch D."/>
            <person name="Podicherti R."/>
            <person name="Tsui H.-C.T."/>
            <person name="Winkler M.E."/>
        </authorList>
    </citation>
    <scope>NUCLEOTIDE SEQUENCE</scope>
</reference>
<proteinExistence type="predicted"/>
<evidence type="ECO:0000313" key="4">
    <source>
        <dbReference type="EMBL" id="SVA56749.1"/>
    </source>
</evidence>
<evidence type="ECO:0000259" key="1">
    <source>
        <dbReference type="Pfam" id="PF04459"/>
    </source>
</evidence>
<organism evidence="4">
    <name type="scientific">marine metagenome</name>
    <dbReference type="NCBI Taxonomy" id="408172"/>
    <lineage>
        <taxon>unclassified sequences</taxon>
        <taxon>metagenomes</taxon>
        <taxon>ecological metagenomes</taxon>
    </lineage>
</organism>
<dbReference type="InterPro" id="IPR058240">
    <property type="entry name" value="rSAM_sf"/>
</dbReference>
<dbReference type="Gene3D" id="2.30.42.10">
    <property type="match status" value="1"/>
</dbReference>
<feature type="domain" description="Putative radical SAM N-terminal" evidence="3">
    <location>
        <begin position="63"/>
        <end position="206"/>
    </location>
</feature>
<name>A0A381WW36_9ZZZZ</name>
<dbReference type="InterPro" id="IPR007549">
    <property type="entry name" value="DUF512"/>
</dbReference>
<dbReference type="EMBL" id="UINC01013086">
    <property type="protein sequence ID" value="SVA56749.1"/>
    <property type="molecule type" value="Genomic_DNA"/>
</dbReference>
<dbReference type="SUPFAM" id="SSF50156">
    <property type="entry name" value="PDZ domain-like"/>
    <property type="match status" value="1"/>
</dbReference>
<protein>
    <recommendedName>
        <fullName evidence="5">PDZ domain-containing protein</fullName>
    </recommendedName>
</protein>
<dbReference type="AlphaFoldDB" id="A0A381WW36"/>
<dbReference type="InterPro" id="IPR045375">
    <property type="entry name" value="Put_radical_SAM-like_N"/>
</dbReference>
<dbReference type="InterPro" id="IPR036034">
    <property type="entry name" value="PDZ_sf"/>
</dbReference>
<dbReference type="Pfam" id="PF17820">
    <property type="entry name" value="PDZ_6"/>
    <property type="match status" value="1"/>
</dbReference>
<evidence type="ECO:0000259" key="3">
    <source>
        <dbReference type="Pfam" id="PF19238"/>
    </source>
</evidence>
<dbReference type="Pfam" id="PF04459">
    <property type="entry name" value="DUF512"/>
    <property type="match status" value="1"/>
</dbReference>
<feature type="domain" description="PDZ" evidence="2">
    <location>
        <begin position="3"/>
        <end position="51"/>
    </location>
</feature>
<gene>
    <name evidence="4" type="ORF">METZ01_LOCUS109603</name>
</gene>
<evidence type="ECO:0000259" key="2">
    <source>
        <dbReference type="Pfam" id="PF17820"/>
    </source>
</evidence>
<feature type="domain" description="DUF512" evidence="1">
    <location>
        <begin position="213"/>
        <end position="417"/>
    </location>
</feature>
<sequence>MKILSVSENSTGALLGLKPGDRIEAIDGSRVRDIIDYRFKSSDENIVLRVRHKDHIEEYDIDKDYDDDLGLEFEDFRIRKCANDCIFCFVDQNPPGMRDALYFRDGDFRLSFLHGHYITMTNMGWKELKRIVDQRLTPLYISVHVTQPDKRLEMFLYGKDDNLLRKFEYLTENGIGLHSQVVLCPDWNDGLFLEKTIADIHQFSPIARTLSIVPVGLTKHRENLPFIAPITVEYAEKFIPVAQSLDKKYRLKDGRRFVFLSDEWFLVTGQDLPGVEYYEDSDLSENGVGQVPFFWEQWQAGMADLNPKLDEPKTVTVCTGTLVENWFRSHWLPTLDSIDNLNINYIPIQNDFYGKDEVTVSGLLVGQDIVSQLSGKDLGDKVIFSDRILSETGTVTLDDMSLKQISSAIGTPVVVTDDKPISFFKHLN</sequence>
<evidence type="ECO:0008006" key="5">
    <source>
        <dbReference type="Google" id="ProtNLM"/>
    </source>
</evidence>
<dbReference type="Pfam" id="PF19238">
    <property type="entry name" value="Radical_SAM_2"/>
    <property type="match status" value="1"/>
</dbReference>
<dbReference type="SUPFAM" id="SSF102114">
    <property type="entry name" value="Radical SAM enzymes"/>
    <property type="match status" value="1"/>
</dbReference>
<accession>A0A381WW36</accession>
<dbReference type="InterPro" id="IPR041489">
    <property type="entry name" value="PDZ_6"/>
</dbReference>